<dbReference type="SUPFAM" id="SSF53850">
    <property type="entry name" value="Periplasmic binding protein-like II"/>
    <property type="match status" value="1"/>
</dbReference>
<keyword evidence="3" id="KW-1185">Reference proteome</keyword>
<accession>A0ABS5F854</accession>
<name>A0ABS5F854_9PROT</name>
<comment type="caution">
    <text evidence="2">The sequence shown here is derived from an EMBL/GenBank/DDBJ whole genome shotgun (WGS) entry which is preliminary data.</text>
</comment>
<dbReference type="PIRSF" id="PIRSF017082">
    <property type="entry name" value="YflP"/>
    <property type="match status" value="1"/>
</dbReference>
<evidence type="ECO:0000256" key="1">
    <source>
        <dbReference type="ARBA" id="ARBA00006987"/>
    </source>
</evidence>
<dbReference type="Pfam" id="PF03401">
    <property type="entry name" value="TctC"/>
    <property type="match status" value="1"/>
</dbReference>
<sequence>MLGRRGLAHAAAAAVLPAREALAQARPVRLIVPAAPGGAIDVIGRIFAQSCAALLQQVWVVENRSGANNTLGAAEVARAAPDGATLLVNADIQLMARLVMRNVPYDPVADFTPIGRLATAPLVLVGNPSAAPQPDLAALLAAAKARPDRFTFANSALGSMGHLATESLRRRGGLDALVVSYRGTAPALTDVVAGTTTLMVAPLGSALPFLRGGQLRGFAIMGAERSAAAPDVPSIAEAGLPGLNFTLWYALWGPKGLPTDQVERLNAALQSAARDPQLRSRLAEQAVDPVMESAAEFAAFLATESRRVAMVAREAGIEPE</sequence>
<dbReference type="RefSeq" id="WP_211856711.1">
    <property type="nucleotide sequence ID" value="NZ_JAAGBB010000067.1"/>
</dbReference>
<dbReference type="InterPro" id="IPR005064">
    <property type="entry name" value="BUG"/>
</dbReference>
<dbReference type="Gene3D" id="3.40.190.150">
    <property type="entry name" value="Bordetella uptake gene, domain 1"/>
    <property type="match status" value="1"/>
</dbReference>
<organism evidence="2 3">
    <name type="scientific">Plastoroseomonas hellenica</name>
    <dbReference type="NCBI Taxonomy" id="2687306"/>
    <lineage>
        <taxon>Bacteria</taxon>
        <taxon>Pseudomonadati</taxon>
        <taxon>Pseudomonadota</taxon>
        <taxon>Alphaproteobacteria</taxon>
        <taxon>Acetobacterales</taxon>
        <taxon>Acetobacteraceae</taxon>
        <taxon>Plastoroseomonas</taxon>
    </lineage>
</organism>
<dbReference type="PANTHER" id="PTHR42928">
    <property type="entry name" value="TRICARBOXYLATE-BINDING PROTEIN"/>
    <property type="match status" value="1"/>
</dbReference>
<gene>
    <name evidence="2" type="ORF">GXW71_30650</name>
</gene>
<dbReference type="Gene3D" id="3.40.190.10">
    <property type="entry name" value="Periplasmic binding protein-like II"/>
    <property type="match status" value="1"/>
</dbReference>
<reference evidence="3" key="1">
    <citation type="journal article" date="2021" name="Syst. Appl. Microbiol.">
        <title>Roseomonas hellenica sp. nov., isolated from roots of wild-growing Alkanna tinctoria.</title>
        <authorList>
            <person name="Rat A."/>
            <person name="Naranjo H.D."/>
            <person name="Lebbe L."/>
            <person name="Cnockaert M."/>
            <person name="Krigas N."/>
            <person name="Grigoriadou K."/>
            <person name="Maloupa E."/>
            <person name="Willems A."/>
        </authorList>
    </citation>
    <scope>NUCLEOTIDE SEQUENCE [LARGE SCALE GENOMIC DNA]</scope>
    <source>
        <strain evidence="3">LMG 31523</strain>
    </source>
</reference>
<protein>
    <submittedName>
        <fullName evidence="2">Tripartite tricarboxylate transporter substrate binding protein</fullName>
    </submittedName>
</protein>
<dbReference type="Proteomes" id="UP001196870">
    <property type="component" value="Unassembled WGS sequence"/>
</dbReference>
<dbReference type="InterPro" id="IPR042100">
    <property type="entry name" value="Bug_dom1"/>
</dbReference>
<comment type="similarity">
    <text evidence="1">Belongs to the UPF0065 (bug) family.</text>
</comment>
<dbReference type="EMBL" id="JAAGBB010000067">
    <property type="protein sequence ID" value="MBR0668749.1"/>
    <property type="molecule type" value="Genomic_DNA"/>
</dbReference>
<dbReference type="PANTHER" id="PTHR42928:SF5">
    <property type="entry name" value="BLR1237 PROTEIN"/>
    <property type="match status" value="1"/>
</dbReference>
<proteinExistence type="inferred from homology"/>
<evidence type="ECO:0000313" key="3">
    <source>
        <dbReference type="Proteomes" id="UP001196870"/>
    </source>
</evidence>
<evidence type="ECO:0000313" key="2">
    <source>
        <dbReference type="EMBL" id="MBR0668749.1"/>
    </source>
</evidence>